<evidence type="ECO:0000256" key="1">
    <source>
        <dbReference type="ARBA" id="ARBA00010189"/>
    </source>
</evidence>
<evidence type="ECO:0000256" key="4">
    <source>
        <dbReference type="ARBA" id="ARBA00023015"/>
    </source>
</evidence>
<dbReference type="KEGG" id="kme:H0A61_00649"/>
<keyword evidence="3 7" id="KW-0678">Repressor</keyword>
<reference evidence="10" key="1">
    <citation type="submission" date="2020-07" db="EMBL/GenBank/DDBJ databases">
        <title>Koleobacter methoxysyntrophicus gen. nov., sp. nov., a novel anaerobic bacterium isolated from deep subsurface oil field and proposal of Koleobacterales ord. nov. in the phylum Firmicutes.</title>
        <authorList>
            <person name="Sakamoto S."/>
            <person name="Tamaki H."/>
        </authorList>
    </citation>
    <scope>NUCLEOTIDE SEQUENCE</scope>
    <source>
        <strain evidence="10">NRmbB1</strain>
    </source>
</reference>
<evidence type="ECO:0000256" key="5">
    <source>
        <dbReference type="ARBA" id="ARBA00023125"/>
    </source>
</evidence>
<dbReference type="InterPro" id="IPR041908">
    <property type="entry name" value="CtsR_C_sf"/>
</dbReference>
<keyword evidence="6 7" id="KW-0804">Transcription</keyword>
<dbReference type="InterPro" id="IPR041473">
    <property type="entry name" value="CtsR_C"/>
</dbReference>
<evidence type="ECO:0000313" key="11">
    <source>
        <dbReference type="Proteomes" id="UP000662904"/>
    </source>
</evidence>
<feature type="domain" description="CtsR N-terminal HTH" evidence="8">
    <location>
        <begin position="3"/>
        <end position="73"/>
    </location>
</feature>
<dbReference type="Proteomes" id="UP000662904">
    <property type="component" value="Chromosome"/>
</dbReference>
<keyword evidence="4 7" id="KW-0805">Transcription regulation</keyword>
<dbReference type="GO" id="GO:0006355">
    <property type="term" value="P:regulation of DNA-templated transcription"/>
    <property type="evidence" value="ECO:0007669"/>
    <property type="project" value="UniProtKB-UniRule"/>
</dbReference>
<evidence type="ECO:0000259" key="8">
    <source>
        <dbReference type="Pfam" id="PF05848"/>
    </source>
</evidence>
<proteinExistence type="inferred from homology"/>
<dbReference type="GO" id="GO:0003677">
    <property type="term" value="F:DNA binding"/>
    <property type="evidence" value="ECO:0007669"/>
    <property type="project" value="UniProtKB-UniRule"/>
</dbReference>
<keyword evidence="5 7" id="KW-0238">DNA-binding</keyword>
<dbReference type="Gene3D" id="1.10.1200.150">
    <property type="entry name" value="Transcriptional regulator CtsR, C-terminal domain"/>
    <property type="match status" value="1"/>
</dbReference>
<gene>
    <name evidence="10" type="primary">ctsr</name>
    <name evidence="10" type="ORF">H0A61_00649</name>
</gene>
<evidence type="ECO:0000259" key="9">
    <source>
        <dbReference type="Pfam" id="PF17727"/>
    </source>
</evidence>
<dbReference type="Pfam" id="PF17727">
    <property type="entry name" value="CtsR_C"/>
    <property type="match status" value="1"/>
</dbReference>
<evidence type="ECO:0000313" key="10">
    <source>
        <dbReference type="EMBL" id="QSQ08327.1"/>
    </source>
</evidence>
<comment type="similarity">
    <text evidence="1 7">Belongs to the CtsR family.</text>
</comment>
<evidence type="ECO:0000256" key="7">
    <source>
        <dbReference type="PIRNR" id="PIRNR010607"/>
    </source>
</evidence>
<dbReference type="EMBL" id="CP059066">
    <property type="protein sequence ID" value="QSQ08327.1"/>
    <property type="molecule type" value="Genomic_DNA"/>
</dbReference>
<dbReference type="Pfam" id="PF05848">
    <property type="entry name" value="CtsR"/>
    <property type="match status" value="1"/>
</dbReference>
<accession>A0A8A0RLJ1</accession>
<dbReference type="AlphaFoldDB" id="A0A8A0RLJ1"/>
<dbReference type="InterPro" id="IPR041902">
    <property type="entry name" value="CtsR_N_sf"/>
</dbReference>
<sequence length="155" mass="17725">MASLSDIIEDFIKKMFQEIEGEVLEIQRNELASKFRCAPSQINYVLSTRFSLERGYHVESRQGGGGYIRITRLSIDEDDLVRNMLEEIGDSISQSCAVNFVERLMEEKVITPREALIIRAAIDRKNLNLKVPTRDVVRANILKGILSSILYYKSL</sequence>
<feature type="domain" description="CtsR C-terminal dimerization" evidence="9">
    <location>
        <begin position="76"/>
        <end position="146"/>
    </location>
</feature>
<dbReference type="PIRSF" id="PIRSF010607">
    <property type="entry name" value="Txn_repr_CtsR"/>
    <property type="match status" value="1"/>
</dbReference>
<protein>
    <recommendedName>
        <fullName evidence="2 7">Transcriptional regulator CtsR</fullName>
    </recommendedName>
</protein>
<dbReference type="Gene3D" id="3.30.56.130">
    <property type="entry name" value="Transcriptional regulator CtsR, winged HTH domain"/>
    <property type="match status" value="1"/>
</dbReference>
<dbReference type="RefSeq" id="WP_206708545.1">
    <property type="nucleotide sequence ID" value="NZ_CP059066.1"/>
</dbReference>
<dbReference type="InterPro" id="IPR008463">
    <property type="entry name" value="CtsR"/>
</dbReference>
<keyword evidence="11" id="KW-1185">Reference proteome</keyword>
<dbReference type="InterPro" id="IPR040465">
    <property type="entry name" value="CtsR_N"/>
</dbReference>
<organism evidence="10 11">
    <name type="scientific">Koleobacter methoxysyntrophicus</name>
    <dbReference type="NCBI Taxonomy" id="2751313"/>
    <lineage>
        <taxon>Bacteria</taxon>
        <taxon>Bacillati</taxon>
        <taxon>Bacillota</taxon>
        <taxon>Clostridia</taxon>
        <taxon>Koleobacterales</taxon>
        <taxon>Koleobacteraceae</taxon>
        <taxon>Koleobacter</taxon>
    </lineage>
</organism>
<name>A0A8A0RLJ1_9FIRM</name>
<evidence type="ECO:0000256" key="2">
    <source>
        <dbReference type="ARBA" id="ARBA00014129"/>
    </source>
</evidence>
<evidence type="ECO:0000256" key="3">
    <source>
        <dbReference type="ARBA" id="ARBA00022491"/>
    </source>
</evidence>
<evidence type="ECO:0000256" key="6">
    <source>
        <dbReference type="ARBA" id="ARBA00023163"/>
    </source>
</evidence>